<feature type="domain" description="SWIM-type" evidence="6">
    <location>
        <begin position="629"/>
        <end position="667"/>
    </location>
</feature>
<feature type="compositionally biased region" description="Basic and acidic residues" evidence="5">
    <location>
        <begin position="94"/>
        <end position="112"/>
    </location>
</feature>
<gene>
    <name evidence="7" type="ORF">U9M48_015351</name>
</gene>
<sequence>SSLPHLAGEPAQPPAPLLTLPPPAAAARRPRPPASPAPLASTRIRGQRPSPLVRCPLVLTRRGAKDIAVESKTSDAVFVNIDGASQVGMGSSRDSQEERHQRRDNGEEAEKAVDYGNALSRKEATEELLGCVVHSEEEAYRLYCDYGHRIGFSVRKGKQSYFIGTKNIRTKDYYCSKEGLKYDEPVTEANFNRPDTRTNCKAMIRFRVDEKGRWTVIRFVPVHNHQLAKPGERHMLRSAKSLAVGKSGVIDPSASTESHTTNGFSDMIEGDTAENSGYTIRECYNQVGMPGITVIEAGDGQSLVSYFKRRTNEEGMFYWDVQVDQEGRMTNFFYRDGKSRNDYDCFGDAIIFDTTYRTNKYNLICAPFVGVDHHWQNVVFGCAFLLDESVASYVWVFKSFLESMGGQSPKSIFTDQDEAIMQAVELVFPNTQHCFSYWHILKNAQSHLGSLNTSQTFQNMFTKCMQGSDSEEEFEESWTAMLQEYKLQGNNWLVDLYRFRHKWCSAFNKDTFDGGINSSQWGEVSNNILNGVSDENTCLTRFALLLEKVVKDLRRNESEEDFRCSQTAPVRAVKHSTVLKQAAESYTHRIYKLFEAEFLDGCGATSCHETSSGGNLLRFEITMQGRGSKVCAVALDTSTMEITCGCRKFERMGLLCSHALKVFTLQNVDTIPEKYVLKRWTKDARRSMYNLTQDDSTQQECTEAELAYRNRAMQYAYNLIMKSQELEESRKIFWDSLETGEKALEVFFEMRNMRAQAAKDASRIEKKKKKTSKGPNSKKAKQDPGPSSAGLDQIVQTNEHQYQSSQDGQGNATIGRPYYYQAFPTGPIQPNQIYMHPNMHTMPLCTPQWCQEYLKDIKVFLDANEKPYSGIAATNSILSLTDAFLVVLHV</sequence>
<dbReference type="SMART" id="SM00575">
    <property type="entry name" value="ZnF_PMZ"/>
    <property type="match status" value="1"/>
</dbReference>
<feature type="compositionally biased region" description="Pro residues" evidence="5">
    <location>
        <begin position="11"/>
        <end position="24"/>
    </location>
</feature>
<keyword evidence="8" id="KW-1185">Reference proteome</keyword>
<name>A0AAQ3T6B7_PASNO</name>
<feature type="non-terminal residue" evidence="7">
    <location>
        <position position="890"/>
    </location>
</feature>
<dbReference type="InterPro" id="IPR004330">
    <property type="entry name" value="FAR1_DNA_bnd_dom"/>
</dbReference>
<dbReference type="InterPro" id="IPR006564">
    <property type="entry name" value="Znf_PMZ"/>
</dbReference>
<dbReference type="AlphaFoldDB" id="A0AAQ3T6B7"/>
<organism evidence="7 8">
    <name type="scientific">Paspalum notatum var. saurae</name>
    <dbReference type="NCBI Taxonomy" id="547442"/>
    <lineage>
        <taxon>Eukaryota</taxon>
        <taxon>Viridiplantae</taxon>
        <taxon>Streptophyta</taxon>
        <taxon>Embryophyta</taxon>
        <taxon>Tracheophyta</taxon>
        <taxon>Spermatophyta</taxon>
        <taxon>Magnoliopsida</taxon>
        <taxon>Liliopsida</taxon>
        <taxon>Poales</taxon>
        <taxon>Poaceae</taxon>
        <taxon>PACMAD clade</taxon>
        <taxon>Panicoideae</taxon>
        <taxon>Andropogonodae</taxon>
        <taxon>Paspaleae</taxon>
        <taxon>Paspalinae</taxon>
        <taxon>Paspalum</taxon>
    </lineage>
</organism>
<dbReference type="InterPro" id="IPR018289">
    <property type="entry name" value="MULE_transposase_dom"/>
</dbReference>
<proteinExistence type="predicted"/>
<evidence type="ECO:0000259" key="6">
    <source>
        <dbReference type="PROSITE" id="PS50966"/>
    </source>
</evidence>
<dbReference type="InterPro" id="IPR007527">
    <property type="entry name" value="Znf_SWIM"/>
</dbReference>
<keyword evidence="2 4" id="KW-0863">Zinc-finger</keyword>
<protein>
    <recommendedName>
        <fullName evidence="6">SWIM-type domain-containing protein</fullName>
    </recommendedName>
</protein>
<keyword evidence="3" id="KW-0862">Zinc</keyword>
<evidence type="ECO:0000313" key="8">
    <source>
        <dbReference type="Proteomes" id="UP001341281"/>
    </source>
</evidence>
<dbReference type="GO" id="GO:0008270">
    <property type="term" value="F:zinc ion binding"/>
    <property type="evidence" value="ECO:0007669"/>
    <property type="project" value="UniProtKB-KW"/>
</dbReference>
<dbReference type="Pfam" id="PF04434">
    <property type="entry name" value="SWIM"/>
    <property type="match status" value="1"/>
</dbReference>
<keyword evidence="1" id="KW-0479">Metal-binding</keyword>
<dbReference type="Pfam" id="PF10551">
    <property type="entry name" value="MULE"/>
    <property type="match status" value="1"/>
</dbReference>
<evidence type="ECO:0000313" key="7">
    <source>
        <dbReference type="EMBL" id="WVZ66077.1"/>
    </source>
</evidence>
<accession>A0AAQ3T6B7</accession>
<dbReference type="Proteomes" id="UP001341281">
    <property type="component" value="Chromosome 03"/>
</dbReference>
<evidence type="ECO:0000256" key="5">
    <source>
        <dbReference type="SAM" id="MobiDB-lite"/>
    </source>
</evidence>
<dbReference type="EMBL" id="CP144747">
    <property type="protein sequence ID" value="WVZ66077.1"/>
    <property type="molecule type" value="Genomic_DNA"/>
</dbReference>
<feature type="compositionally biased region" description="Basic residues" evidence="5">
    <location>
        <begin position="765"/>
        <end position="779"/>
    </location>
</feature>
<dbReference type="PANTHER" id="PTHR47718">
    <property type="entry name" value="OS01G0519700 PROTEIN"/>
    <property type="match status" value="1"/>
</dbReference>
<feature type="region of interest" description="Disordered" evidence="5">
    <location>
        <begin position="1"/>
        <end position="47"/>
    </location>
</feature>
<feature type="region of interest" description="Disordered" evidence="5">
    <location>
        <begin position="758"/>
        <end position="791"/>
    </location>
</feature>
<feature type="region of interest" description="Disordered" evidence="5">
    <location>
        <begin position="86"/>
        <end position="112"/>
    </location>
</feature>
<dbReference type="Pfam" id="PF03101">
    <property type="entry name" value="FAR1"/>
    <property type="match status" value="1"/>
</dbReference>
<dbReference type="PANTHER" id="PTHR47718:SF17">
    <property type="entry name" value="PROTEIN FAR1-RELATED SEQUENCE 5-LIKE"/>
    <property type="match status" value="1"/>
</dbReference>
<evidence type="ECO:0000256" key="1">
    <source>
        <dbReference type="ARBA" id="ARBA00022723"/>
    </source>
</evidence>
<evidence type="ECO:0000256" key="4">
    <source>
        <dbReference type="PROSITE-ProRule" id="PRU00325"/>
    </source>
</evidence>
<evidence type="ECO:0000256" key="2">
    <source>
        <dbReference type="ARBA" id="ARBA00022771"/>
    </source>
</evidence>
<evidence type="ECO:0000256" key="3">
    <source>
        <dbReference type="ARBA" id="ARBA00022833"/>
    </source>
</evidence>
<dbReference type="PROSITE" id="PS50966">
    <property type="entry name" value="ZF_SWIM"/>
    <property type="match status" value="1"/>
</dbReference>
<reference evidence="7 8" key="1">
    <citation type="submission" date="2024-02" db="EMBL/GenBank/DDBJ databases">
        <title>High-quality chromosome-scale genome assembly of Pensacola bahiagrass (Paspalum notatum Flugge var. saurae).</title>
        <authorList>
            <person name="Vega J.M."/>
            <person name="Podio M."/>
            <person name="Orjuela J."/>
            <person name="Siena L.A."/>
            <person name="Pessino S.C."/>
            <person name="Combes M.C."/>
            <person name="Mariac C."/>
            <person name="Albertini E."/>
            <person name="Pupilli F."/>
            <person name="Ortiz J.P.A."/>
            <person name="Leblanc O."/>
        </authorList>
    </citation>
    <scope>NUCLEOTIDE SEQUENCE [LARGE SCALE GENOMIC DNA]</scope>
    <source>
        <strain evidence="7">R1</strain>
        <tissue evidence="7">Leaf</tissue>
    </source>
</reference>